<feature type="region of interest" description="Disordered" evidence="2">
    <location>
        <begin position="254"/>
        <end position="289"/>
    </location>
</feature>
<evidence type="ECO:0000256" key="2">
    <source>
        <dbReference type="SAM" id="MobiDB-lite"/>
    </source>
</evidence>
<accession>A0A1Y1VFG8</accession>
<comment type="caution">
    <text evidence="3">The sequence shown here is derived from an EMBL/GenBank/DDBJ whole genome shotgun (WGS) entry which is preliminary data.</text>
</comment>
<feature type="region of interest" description="Disordered" evidence="2">
    <location>
        <begin position="753"/>
        <end position="772"/>
    </location>
</feature>
<gene>
    <name evidence="3" type="ORF">BCR36DRAFT_12930</name>
</gene>
<organism evidence="3 4">
    <name type="scientific">Piromyces finnis</name>
    <dbReference type="NCBI Taxonomy" id="1754191"/>
    <lineage>
        <taxon>Eukaryota</taxon>
        <taxon>Fungi</taxon>
        <taxon>Fungi incertae sedis</taxon>
        <taxon>Chytridiomycota</taxon>
        <taxon>Chytridiomycota incertae sedis</taxon>
        <taxon>Neocallimastigomycetes</taxon>
        <taxon>Neocallimastigales</taxon>
        <taxon>Neocallimastigaceae</taxon>
        <taxon>Piromyces</taxon>
    </lineage>
</organism>
<protein>
    <submittedName>
        <fullName evidence="3">Uncharacterized protein</fullName>
    </submittedName>
</protein>
<feature type="compositionally biased region" description="Low complexity" evidence="2">
    <location>
        <begin position="763"/>
        <end position="772"/>
    </location>
</feature>
<dbReference type="EMBL" id="MCFH01000010">
    <property type="protein sequence ID" value="ORX54855.1"/>
    <property type="molecule type" value="Genomic_DNA"/>
</dbReference>
<feature type="compositionally biased region" description="Basic and acidic residues" evidence="2">
    <location>
        <begin position="276"/>
        <end position="289"/>
    </location>
</feature>
<feature type="compositionally biased region" description="Basic and acidic residues" evidence="2">
    <location>
        <begin position="753"/>
        <end position="762"/>
    </location>
</feature>
<proteinExistence type="predicted"/>
<feature type="coiled-coil region" evidence="1">
    <location>
        <begin position="802"/>
        <end position="830"/>
    </location>
</feature>
<sequence length="1086" mass="127183">MNVNPINVTTINKNRSKKHKKSKNSTNELLNLSNKSSKTLLKAIQIAKEETNYFKNYYQLNFKNENIENENNTNSPLTIPSRYQQQFLQILLNQNNKKYNNRNAYESQDIPSIAAYSQSPLFPSSTIVLPKHYYQPQIQQQHIYHQCHPSPINNCVNNTNANNINKYSHDIHNINLPNSQYVVSNSNTKFTQDEIVSNCPPIPQQYQLKSSISSNRNSHHDNVKVNDTKSNYKYHDESQFSVNSYHKEFNKQNFNKSNSNIKDSENVKKNVTINENKNRNYYSKEKKENSLNNVQDMDLEKLLKIQTMQYEEIKRLKSYILSDSSKSKSNGKKNINEEEKNNNENIENSSSEYINNKAEFSAISNDNYNSREENNNSYIQESQEYSYDNNEVFSDKYNESPNLLYNKKYSSKVKNIKNATKSEEKPKFQININEKQVFKSRSGLLSKHTIKNDIKKSDDALRKSDAKLRKLTKKVPICVPNYKPKINTYHPKKKIHRKINSNENNNFSYEELNDVDDDVPIKLNNNEKKEDIKKVVEEAIKEILNKELLKNSLSDNKMETIIDQNNYNTIKLTNFSEIVESKPQFPNKSLNSNIPNFIIDDTLDTTKLENINNNLNTSFENIEDISAIIYNKDIDFTIDDEISRNISKEIENFKDSQADDYEKSKKELNCENLNIIKLPEFPNVNDSKSINYNVTHDDQFIRKMERIASNNVINDTTKSNRDDDKITFDNDYNKEDTNSFYNKMNINEEFKNEDMNNEKDQNNDISDNYSSSYSDKDILRKLDSDNGRDSKNFAKMKWKSMKKEIQQEINTKLKENKKLKKNEKQKKLKNLFINLNNNSNINDTESFDITSFDSSSKSANSSLSSMSHLKTAKEYCKKRNKLKKLEVSRDKIISSRERIYNKEKDFDKNLKREKILEESLKSEIINSDINEDSTYSSTFDKTEDDNNEESFDQNTNSLSYFFYNPNLKVKRIISNPMVKSFIDSRNKNNRKVISSGIPDETKNKKQEIELSDPEKQINVIRLSALMKKNIMQGRERFLNYLNENSLNGFGCGTFPDDLKMENNAIENEIYSVFNPWEIIERYNLYK</sequence>
<evidence type="ECO:0000313" key="3">
    <source>
        <dbReference type="EMBL" id="ORX54855.1"/>
    </source>
</evidence>
<name>A0A1Y1VFG8_9FUNG</name>
<dbReference type="OrthoDB" id="10636377at2759"/>
<keyword evidence="1" id="KW-0175">Coiled coil</keyword>
<evidence type="ECO:0000313" key="4">
    <source>
        <dbReference type="Proteomes" id="UP000193719"/>
    </source>
</evidence>
<keyword evidence="4" id="KW-1185">Reference proteome</keyword>
<feature type="compositionally biased region" description="Basic residues" evidence="2">
    <location>
        <begin position="14"/>
        <end position="23"/>
    </location>
</feature>
<dbReference type="AlphaFoldDB" id="A0A1Y1VFG8"/>
<dbReference type="Proteomes" id="UP000193719">
    <property type="component" value="Unassembled WGS sequence"/>
</dbReference>
<feature type="compositionally biased region" description="Polar residues" evidence="2">
    <location>
        <begin position="1"/>
        <end position="11"/>
    </location>
</feature>
<reference evidence="3 4" key="1">
    <citation type="submission" date="2016-08" db="EMBL/GenBank/DDBJ databases">
        <title>Genomes of anaerobic fungi encode conserved fungal cellulosomes for biomass hydrolysis.</title>
        <authorList>
            <consortium name="DOE Joint Genome Institute"/>
            <person name="Haitjema C.H."/>
            <person name="Gilmore S.P."/>
            <person name="Henske J.K."/>
            <person name="Solomon K.V."/>
            <person name="De Groot R."/>
            <person name="Kuo A."/>
            <person name="Mondo S.J."/>
            <person name="Salamov A.A."/>
            <person name="Labutti K."/>
            <person name="Zhao Z."/>
            <person name="Chiniquy J."/>
            <person name="Barry K."/>
            <person name="Brewer H.M."/>
            <person name="Purvine S.O."/>
            <person name="Wright A.T."/>
            <person name="Boxma B."/>
            <person name="Van Alen T."/>
            <person name="Hackstein J.H."/>
            <person name="Baker S.E."/>
            <person name="Grigoriev I.V."/>
            <person name="O'Malley M.A."/>
        </authorList>
    </citation>
    <scope>NUCLEOTIDE SEQUENCE [LARGE SCALE GENOMIC DNA]</scope>
    <source>
        <strain evidence="4">finn</strain>
    </source>
</reference>
<reference evidence="3 4" key="2">
    <citation type="submission" date="2016-08" db="EMBL/GenBank/DDBJ databases">
        <title>Pervasive Adenine N6-methylation of Active Genes in Fungi.</title>
        <authorList>
            <consortium name="DOE Joint Genome Institute"/>
            <person name="Mondo S.J."/>
            <person name="Dannebaum R.O."/>
            <person name="Kuo R.C."/>
            <person name="Labutti K."/>
            <person name="Haridas S."/>
            <person name="Kuo A."/>
            <person name="Salamov A."/>
            <person name="Ahrendt S.R."/>
            <person name="Lipzen A."/>
            <person name="Sullivan W."/>
            <person name="Andreopoulos W.B."/>
            <person name="Clum A."/>
            <person name="Lindquist E."/>
            <person name="Daum C."/>
            <person name="Ramamoorthy G.K."/>
            <person name="Gryganskyi A."/>
            <person name="Culley D."/>
            <person name="Magnuson J.K."/>
            <person name="James T.Y."/>
            <person name="O'Malley M.A."/>
            <person name="Stajich J.E."/>
            <person name="Spatafora J.W."/>
            <person name="Visel A."/>
            <person name="Grigoriev I.V."/>
        </authorList>
    </citation>
    <scope>NUCLEOTIDE SEQUENCE [LARGE SCALE GENOMIC DNA]</scope>
    <source>
        <strain evidence="4">finn</strain>
    </source>
</reference>
<feature type="region of interest" description="Disordered" evidence="2">
    <location>
        <begin position="1"/>
        <end position="31"/>
    </location>
</feature>
<feature type="region of interest" description="Disordered" evidence="2">
    <location>
        <begin position="324"/>
        <end position="349"/>
    </location>
</feature>
<evidence type="ECO:0000256" key="1">
    <source>
        <dbReference type="SAM" id="Coils"/>
    </source>
</evidence>